<organism evidence="1 2">
    <name type="scientific">Dryococelus australis</name>
    <dbReference type="NCBI Taxonomy" id="614101"/>
    <lineage>
        <taxon>Eukaryota</taxon>
        <taxon>Metazoa</taxon>
        <taxon>Ecdysozoa</taxon>
        <taxon>Arthropoda</taxon>
        <taxon>Hexapoda</taxon>
        <taxon>Insecta</taxon>
        <taxon>Pterygota</taxon>
        <taxon>Neoptera</taxon>
        <taxon>Polyneoptera</taxon>
        <taxon>Phasmatodea</taxon>
        <taxon>Verophasmatodea</taxon>
        <taxon>Anareolatae</taxon>
        <taxon>Phasmatidae</taxon>
        <taxon>Eurycanthinae</taxon>
        <taxon>Dryococelus</taxon>
    </lineage>
</organism>
<comment type="caution">
    <text evidence="1">The sequence shown here is derived from an EMBL/GenBank/DDBJ whole genome shotgun (WGS) entry which is preliminary data.</text>
</comment>
<proteinExistence type="predicted"/>
<keyword evidence="2" id="KW-1185">Reference proteome</keyword>
<dbReference type="Proteomes" id="UP001159363">
    <property type="component" value="Chromosome 6"/>
</dbReference>
<evidence type="ECO:0000313" key="1">
    <source>
        <dbReference type="EMBL" id="KAJ8878947.1"/>
    </source>
</evidence>
<reference evidence="1 2" key="1">
    <citation type="submission" date="2023-02" db="EMBL/GenBank/DDBJ databases">
        <title>LHISI_Scaffold_Assembly.</title>
        <authorList>
            <person name="Stuart O.P."/>
            <person name="Cleave R."/>
            <person name="Magrath M.J.L."/>
            <person name="Mikheyev A.S."/>
        </authorList>
    </citation>
    <scope>NUCLEOTIDE SEQUENCE [LARGE SCALE GENOMIC DNA]</scope>
    <source>
        <strain evidence="1">Daus_M_001</strain>
        <tissue evidence="1">Leg muscle</tissue>
    </source>
</reference>
<dbReference type="EMBL" id="JARBHB010000007">
    <property type="protein sequence ID" value="KAJ8878947.1"/>
    <property type="molecule type" value="Genomic_DNA"/>
</dbReference>
<protein>
    <submittedName>
        <fullName evidence="1">Uncharacterized protein</fullName>
    </submittedName>
</protein>
<accession>A0ABQ9H3V2</accession>
<evidence type="ECO:0000313" key="2">
    <source>
        <dbReference type="Proteomes" id="UP001159363"/>
    </source>
</evidence>
<name>A0ABQ9H3V2_9NEOP</name>
<sequence>MRLTRFRFRILHMEGKIMYVPMEFPIAEDQDSATRQELCQVSQLIPESFVNIRQWQIEVGEGKQLLNKIQKEQSKDCKLVKRAIYHLNKQGKKQCSKQPSNSKMGNYSVETPLRPPQQVYIDNFGQLPRCSISNNCLLILADVFTPFCVLMTMKYMKAGTITREQDLENFKMFGSSHNYPSPNLIERLNQSAQLSRSTTIIIRKSGISTLVF</sequence>
<gene>
    <name evidence="1" type="ORF">PR048_019551</name>
</gene>